<dbReference type="Proteomes" id="UP000609651">
    <property type="component" value="Unassembled WGS sequence"/>
</dbReference>
<accession>A0ABX1VEZ8</accession>
<dbReference type="RefSeq" id="WP_171185821.1">
    <property type="nucleotide sequence ID" value="NZ_WTPX01000043.1"/>
</dbReference>
<evidence type="ECO:0000313" key="2">
    <source>
        <dbReference type="Proteomes" id="UP000609651"/>
    </source>
</evidence>
<organism evidence="1 2">
    <name type="scientific">Alienimonas chondri</name>
    <dbReference type="NCBI Taxonomy" id="2681879"/>
    <lineage>
        <taxon>Bacteria</taxon>
        <taxon>Pseudomonadati</taxon>
        <taxon>Planctomycetota</taxon>
        <taxon>Planctomycetia</taxon>
        <taxon>Planctomycetales</taxon>
        <taxon>Planctomycetaceae</taxon>
        <taxon>Alienimonas</taxon>
    </lineage>
</organism>
<gene>
    <name evidence="1" type="ORF">LzC2_16930</name>
</gene>
<evidence type="ECO:0008006" key="3">
    <source>
        <dbReference type="Google" id="ProtNLM"/>
    </source>
</evidence>
<evidence type="ECO:0000313" key="1">
    <source>
        <dbReference type="EMBL" id="NNJ25621.1"/>
    </source>
</evidence>
<dbReference type="EMBL" id="WTPX01000043">
    <property type="protein sequence ID" value="NNJ25621.1"/>
    <property type="molecule type" value="Genomic_DNA"/>
</dbReference>
<sequence length="156" mass="17062">MAEVERQYRVTRSAVDALLRGVEDGTAGLPGDVTPRAVRSLLGAVPGEPAPKAGGQLDATFVVQLFAVFETACRRCWTEYIGSSRERLAVQALLRRLRDRSRGLIDAGSLAEADRVREARNGIVHGGDRTSQMDFVDAKQRLGRFLGGLPQEWVMP</sequence>
<proteinExistence type="predicted"/>
<keyword evidence="2" id="KW-1185">Reference proteome</keyword>
<name>A0ABX1VEZ8_9PLAN</name>
<comment type="caution">
    <text evidence="1">The sequence shown here is derived from an EMBL/GenBank/DDBJ whole genome shotgun (WGS) entry which is preliminary data.</text>
</comment>
<protein>
    <recommendedName>
        <fullName evidence="3">RiboL-PSP-HEPN domain-containing protein</fullName>
    </recommendedName>
</protein>
<reference evidence="1 2" key="1">
    <citation type="journal article" date="2020" name="Syst. Appl. Microbiol.">
        <title>Alienimonas chondri sp. nov., a novel planctomycete isolated from the biofilm of the red alga Chondrus crispus.</title>
        <authorList>
            <person name="Vitorino I."/>
            <person name="Albuquerque L."/>
            <person name="Wiegand S."/>
            <person name="Kallscheuer N."/>
            <person name="da Costa M.S."/>
            <person name="Lobo-da-Cunha A."/>
            <person name="Jogler C."/>
            <person name="Lage O.M."/>
        </authorList>
    </citation>
    <scope>NUCLEOTIDE SEQUENCE [LARGE SCALE GENOMIC DNA]</scope>
    <source>
        <strain evidence="1 2">LzC2</strain>
    </source>
</reference>